<dbReference type="GO" id="GO:0006308">
    <property type="term" value="P:DNA catabolic process"/>
    <property type="evidence" value="ECO:0007669"/>
    <property type="project" value="UniProtKB-UniRule"/>
</dbReference>
<dbReference type="NCBIfam" id="NF002139">
    <property type="entry name" value="PRK00977.1-3"/>
    <property type="match status" value="1"/>
</dbReference>
<comment type="subcellular location">
    <subcellularLocation>
        <location evidence="6">Cytoplasm</location>
    </subcellularLocation>
</comment>
<keyword evidence="4 6" id="KW-0378">Hydrolase</keyword>
<evidence type="ECO:0000256" key="1">
    <source>
        <dbReference type="ARBA" id="ARBA00009998"/>
    </source>
</evidence>
<dbReference type="AlphaFoldDB" id="A0A506U5U1"/>
<evidence type="ECO:0000313" key="8">
    <source>
        <dbReference type="Proteomes" id="UP000320314"/>
    </source>
</evidence>
<dbReference type="RefSeq" id="WP_141166739.1">
    <property type="nucleotide sequence ID" value="NZ_VHLH01000014.1"/>
</dbReference>
<evidence type="ECO:0000256" key="3">
    <source>
        <dbReference type="ARBA" id="ARBA00022722"/>
    </source>
</evidence>
<dbReference type="InterPro" id="IPR037004">
    <property type="entry name" value="Exonuc_VII_ssu_sf"/>
</dbReference>
<comment type="function">
    <text evidence="6">Bidirectionally degrades single-stranded DNA into large acid-insoluble oligonucleotides, which are then degraded further into small acid-soluble oligonucleotides.</text>
</comment>
<dbReference type="PANTHER" id="PTHR34137:SF1">
    <property type="entry name" value="EXODEOXYRIBONUCLEASE 7 SMALL SUBUNIT"/>
    <property type="match status" value="1"/>
</dbReference>
<keyword evidence="8" id="KW-1185">Reference proteome</keyword>
<comment type="catalytic activity">
    <reaction evidence="6">
        <text>Exonucleolytic cleavage in either 5'- to 3'- or 3'- to 5'-direction to yield nucleoside 5'-phosphates.</text>
        <dbReference type="EC" id="3.1.11.6"/>
    </reaction>
</comment>
<reference evidence="7 8" key="1">
    <citation type="submission" date="2019-06" db="EMBL/GenBank/DDBJ databases">
        <authorList>
            <person name="Li M."/>
        </authorList>
    </citation>
    <scope>NUCLEOTIDE SEQUENCE [LARGE SCALE GENOMIC DNA]</scope>
    <source>
        <strain evidence="7 8">BGMRC6574</strain>
    </source>
</reference>
<dbReference type="GO" id="GO:0008855">
    <property type="term" value="F:exodeoxyribonuclease VII activity"/>
    <property type="evidence" value="ECO:0007669"/>
    <property type="project" value="UniProtKB-UniRule"/>
</dbReference>
<dbReference type="PANTHER" id="PTHR34137">
    <property type="entry name" value="EXODEOXYRIBONUCLEASE 7 SMALL SUBUNIT"/>
    <property type="match status" value="1"/>
</dbReference>
<name>A0A506U5U1_9HYPH</name>
<proteinExistence type="inferred from homology"/>
<comment type="similarity">
    <text evidence="1 6">Belongs to the XseB family.</text>
</comment>
<sequence>MSDPTPQTPEKNADIAEMTFEHAVEQLERIVDHLEKGDVALDKSIEIYERGEALKRHCETLLNAAENRIEKIRLDRSGKPQGTEPLDEE</sequence>
<evidence type="ECO:0000256" key="4">
    <source>
        <dbReference type="ARBA" id="ARBA00022801"/>
    </source>
</evidence>
<dbReference type="EC" id="3.1.11.6" evidence="6"/>
<accession>A0A506U5U1</accession>
<comment type="caution">
    <text evidence="7">The sequence shown here is derived from an EMBL/GenBank/DDBJ whole genome shotgun (WGS) entry which is preliminary data.</text>
</comment>
<evidence type="ECO:0000313" key="7">
    <source>
        <dbReference type="EMBL" id="TPW28726.1"/>
    </source>
</evidence>
<dbReference type="GO" id="GO:0009318">
    <property type="term" value="C:exodeoxyribonuclease VII complex"/>
    <property type="evidence" value="ECO:0007669"/>
    <property type="project" value="UniProtKB-UniRule"/>
</dbReference>
<keyword evidence="5 6" id="KW-0269">Exonuclease</keyword>
<dbReference type="Proteomes" id="UP000320314">
    <property type="component" value="Unassembled WGS sequence"/>
</dbReference>
<dbReference type="EMBL" id="VHLH01000014">
    <property type="protein sequence ID" value="TPW28726.1"/>
    <property type="molecule type" value="Genomic_DNA"/>
</dbReference>
<dbReference type="Gene3D" id="1.10.287.1040">
    <property type="entry name" value="Exonuclease VII, small subunit"/>
    <property type="match status" value="1"/>
</dbReference>
<dbReference type="OrthoDB" id="9808145at2"/>
<organism evidence="7 8">
    <name type="scientific">Pararhizobium mangrovi</name>
    <dbReference type="NCBI Taxonomy" id="2590452"/>
    <lineage>
        <taxon>Bacteria</taxon>
        <taxon>Pseudomonadati</taxon>
        <taxon>Pseudomonadota</taxon>
        <taxon>Alphaproteobacteria</taxon>
        <taxon>Hyphomicrobiales</taxon>
        <taxon>Rhizobiaceae</taxon>
        <taxon>Rhizobium/Agrobacterium group</taxon>
        <taxon>Pararhizobium</taxon>
    </lineage>
</organism>
<keyword evidence="2 6" id="KW-0963">Cytoplasm</keyword>
<evidence type="ECO:0000256" key="6">
    <source>
        <dbReference type="HAMAP-Rule" id="MF_00337"/>
    </source>
</evidence>
<protein>
    <recommendedName>
        <fullName evidence="6">Exodeoxyribonuclease 7 small subunit</fullName>
        <ecNumber evidence="6">3.1.11.6</ecNumber>
    </recommendedName>
    <alternativeName>
        <fullName evidence="6">Exodeoxyribonuclease VII small subunit</fullName>
        <shortName evidence="6">Exonuclease VII small subunit</shortName>
    </alternativeName>
</protein>
<dbReference type="SUPFAM" id="SSF116842">
    <property type="entry name" value="XseB-like"/>
    <property type="match status" value="1"/>
</dbReference>
<dbReference type="Pfam" id="PF02609">
    <property type="entry name" value="Exonuc_VII_S"/>
    <property type="match status" value="1"/>
</dbReference>
<dbReference type="GO" id="GO:0005829">
    <property type="term" value="C:cytosol"/>
    <property type="evidence" value="ECO:0007669"/>
    <property type="project" value="TreeGrafter"/>
</dbReference>
<keyword evidence="3 6" id="KW-0540">Nuclease</keyword>
<dbReference type="NCBIfam" id="TIGR01280">
    <property type="entry name" value="xseB"/>
    <property type="match status" value="1"/>
</dbReference>
<evidence type="ECO:0000256" key="5">
    <source>
        <dbReference type="ARBA" id="ARBA00022839"/>
    </source>
</evidence>
<comment type="subunit">
    <text evidence="6">Heterooligomer composed of large and small subunits.</text>
</comment>
<evidence type="ECO:0000256" key="2">
    <source>
        <dbReference type="ARBA" id="ARBA00022490"/>
    </source>
</evidence>
<dbReference type="InterPro" id="IPR003761">
    <property type="entry name" value="Exonuc_VII_S"/>
</dbReference>
<dbReference type="HAMAP" id="MF_00337">
    <property type="entry name" value="Exonuc_7_S"/>
    <property type="match status" value="1"/>
</dbReference>
<dbReference type="PIRSF" id="PIRSF006488">
    <property type="entry name" value="Exonuc_VII_S"/>
    <property type="match status" value="1"/>
</dbReference>
<gene>
    <name evidence="6" type="primary">xseB</name>
    <name evidence="7" type="ORF">FJU11_09145</name>
</gene>